<dbReference type="PANTHER" id="PTHR43352:SF1">
    <property type="entry name" value="ANTHRANILATE--COA LIGASE"/>
    <property type="match status" value="1"/>
</dbReference>
<dbReference type="GO" id="GO:0016878">
    <property type="term" value="F:acid-thiol ligase activity"/>
    <property type="evidence" value="ECO:0007669"/>
    <property type="project" value="TreeGrafter"/>
</dbReference>
<dbReference type="Pfam" id="PF00501">
    <property type="entry name" value="AMP-binding"/>
    <property type="match status" value="1"/>
</dbReference>
<protein>
    <submittedName>
        <fullName evidence="4">AMP-binding protein</fullName>
    </submittedName>
</protein>
<dbReference type="GO" id="GO:0044550">
    <property type="term" value="P:secondary metabolite biosynthetic process"/>
    <property type="evidence" value="ECO:0007669"/>
    <property type="project" value="TreeGrafter"/>
</dbReference>
<comment type="caution">
    <text evidence="4">The sequence shown here is derived from an EMBL/GenBank/DDBJ whole genome shotgun (WGS) entry which is preliminary data.</text>
</comment>
<dbReference type="EMBL" id="JADIXZ010000004">
    <property type="protein sequence ID" value="MBK6301425.1"/>
    <property type="molecule type" value="Genomic_DNA"/>
</dbReference>
<feature type="domain" description="AMP-dependent synthetase/ligase" evidence="2">
    <location>
        <begin position="40"/>
        <end position="384"/>
    </location>
</feature>
<dbReference type="Proteomes" id="UP000718281">
    <property type="component" value="Unassembled WGS sequence"/>
</dbReference>
<gene>
    <name evidence="4" type="ORF">IPF40_10415</name>
</gene>
<evidence type="ECO:0000256" key="1">
    <source>
        <dbReference type="ARBA" id="ARBA00022598"/>
    </source>
</evidence>
<reference evidence="4 5" key="1">
    <citation type="submission" date="2020-10" db="EMBL/GenBank/DDBJ databases">
        <title>Connecting structure to function with the recovery of over 1000 high-quality activated sludge metagenome-assembled genomes encoding full-length rRNA genes using long-read sequencing.</title>
        <authorList>
            <person name="Singleton C.M."/>
            <person name="Petriglieri F."/>
            <person name="Kristensen J.M."/>
            <person name="Kirkegaard R.H."/>
            <person name="Michaelsen T.Y."/>
            <person name="Andersen M.H."/>
            <person name="Karst S.M."/>
            <person name="Dueholm M.S."/>
            <person name="Nielsen P.H."/>
            <person name="Albertsen M."/>
        </authorList>
    </citation>
    <scope>NUCLEOTIDE SEQUENCE [LARGE SCALE GENOMIC DNA]</scope>
    <source>
        <strain evidence="4">AalE_18-Q3-R2-46_BAT3C.188</strain>
    </source>
</reference>
<dbReference type="InterPro" id="IPR000873">
    <property type="entry name" value="AMP-dep_synth/lig_dom"/>
</dbReference>
<accession>A0A934X6W1</accession>
<organism evidence="4 5">
    <name type="scientific">Candidatus Phosphoribacter hodrii</name>
    <dbReference type="NCBI Taxonomy" id="2953743"/>
    <lineage>
        <taxon>Bacteria</taxon>
        <taxon>Bacillati</taxon>
        <taxon>Actinomycetota</taxon>
        <taxon>Actinomycetes</taxon>
        <taxon>Micrococcales</taxon>
        <taxon>Dermatophilaceae</taxon>
        <taxon>Candidatus Phosphoribacter</taxon>
    </lineage>
</organism>
<dbReference type="PROSITE" id="PS00455">
    <property type="entry name" value="AMP_BINDING"/>
    <property type="match status" value="1"/>
</dbReference>
<dbReference type="InterPro" id="IPR042099">
    <property type="entry name" value="ANL_N_sf"/>
</dbReference>
<dbReference type="PANTHER" id="PTHR43352">
    <property type="entry name" value="ACETYL-COA SYNTHETASE"/>
    <property type="match status" value="1"/>
</dbReference>
<evidence type="ECO:0000259" key="2">
    <source>
        <dbReference type="Pfam" id="PF00501"/>
    </source>
</evidence>
<dbReference type="AlphaFoldDB" id="A0A934X6W1"/>
<proteinExistence type="predicted"/>
<sequence length="516" mass="54530">MVSLGFRGPRPPERFDMARYCLAVGDARPSDRLGLVVVHDADAAPDADERWTFGELDEAVRRIAAGLLGVGLVPGDRVLLRMGNTSDAALAFFGAVAAGLVAVPTSAMLTGDEVAAVVADARPSLVIAAPEHAATVPHGIPLVGPEHLAKWRADLAPAPWRDSRADDPAFLVYTSGTSGEPKGVLHAHRSAWGRRPMYAGWEGLRPGDVMLHAGAFNWTYTLGVGLTDPWANGGTAVVYNGPRDPAVWGRLVKRCGATIFAAVPGVYRQLLASGALAPADLATLRHGLTAGEALSREMYAAWQEATGLPLYEALGMSEISTYVSSGPTVPTRPGSPGKPQEGRCIAILPVEPTDPDEGDAPLPTGHTGLLAIHRTDPGLMLGYWERPDEDAAARRGEWFVGGDLAHLDDDGYLIHHGRADDVMNPGGFRVSPQEVEHVLAAAPGVADVGVTEVEIRAGVRVVGAFVVARPQGCDPEAVRAYAAEHLAAYKVPRVVRLVSTLPRTANGKLVRRELSS</sequence>
<keyword evidence="1" id="KW-0436">Ligase</keyword>
<dbReference type="InterPro" id="IPR020845">
    <property type="entry name" value="AMP-binding_CS"/>
</dbReference>
<dbReference type="SUPFAM" id="SSF56801">
    <property type="entry name" value="Acetyl-CoA synthetase-like"/>
    <property type="match status" value="1"/>
</dbReference>
<feature type="domain" description="AMP-binding enzyme C-terminal" evidence="3">
    <location>
        <begin position="434"/>
        <end position="508"/>
    </location>
</feature>
<name>A0A934X6W1_9MICO</name>
<dbReference type="Gene3D" id="3.30.300.30">
    <property type="match status" value="1"/>
</dbReference>
<dbReference type="Gene3D" id="3.40.50.12780">
    <property type="entry name" value="N-terminal domain of ligase-like"/>
    <property type="match status" value="1"/>
</dbReference>
<dbReference type="Pfam" id="PF13193">
    <property type="entry name" value="AMP-binding_C"/>
    <property type="match status" value="1"/>
</dbReference>
<dbReference type="InterPro" id="IPR025110">
    <property type="entry name" value="AMP-bd_C"/>
</dbReference>
<dbReference type="InterPro" id="IPR045851">
    <property type="entry name" value="AMP-bd_C_sf"/>
</dbReference>
<evidence type="ECO:0000259" key="3">
    <source>
        <dbReference type="Pfam" id="PF13193"/>
    </source>
</evidence>
<evidence type="ECO:0000313" key="4">
    <source>
        <dbReference type="EMBL" id="MBK6301425.1"/>
    </source>
</evidence>
<evidence type="ECO:0000313" key="5">
    <source>
        <dbReference type="Proteomes" id="UP000718281"/>
    </source>
</evidence>